<evidence type="ECO:0000313" key="2">
    <source>
        <dbReference type="EMBL" id="KAH8998047.1"/>
    </source>
</evidence>
<name>A0AAD4LPM4_9AGAM</name>
<protein>
    <submittedName>
        <fullName evidence="2">Uncharacterized protein</fullName>
    </submittedName>
</protein>
<dbReference type="Proteomes" id="UP001201163">
    <property type="component" value="Unassembled WGS sequence"/>
</dbReference>
<sequence>MMPQVVPQLSYPGGCSAFFTDLHLDFSRWLRLVALVPLVHASIEGIYYEELCSHLLDILPSSNPSNVLAVSVERIRSSVSEMLFEEPFFVCPFSDSKPLLSTSRWIYDPSFDSEPSRISFAFRILLCVNLYPNWSAYDLLSRVACVTRPQTLSFTAPSVLETCRQRDPSGNNVSGTWSPRSTPVHVPISLLIGISVSPTRASQDPPDHLESSFSSDSEPTINSGPLRLPRSLCFRPEIGLDAIGSKLSGENFDFGTKQVPRHLFAPYEAPSRSPGSSVVHSHSVGADSADLQQYKGASDFPVLLGQLPSISSGCCDISDSSCAKIPLFLPSQTPNRDLSPRVTLPTQAYGLQNERTSPLSASPQHFRAAVSHNDHLHAGPLCTSALQNVDANNLEEAISFSLHDSRSLHVTKFTIPKPTTSPWSNELGSDDLPRTPAQLNHWSQRYQSAERLGSLGKRDRPGSGHVTNKTEFSTNVLHAQGDSGPGETPVRVQKRRRGELASRS</sequence>
<organism evidence="2 3">
    <name type="scientific">Lactarius akahatsu</name>
    <dbReference type="NCBI Taxonomy" id="416441"/>
    <lineage>
        <taxon>Eukaryota</taxon>
        <taxon>Fungi</taxon>
        <taxon>Dikarya</taxon>
        <taxon>Basidiomycota</taxon>
        <taxon>Agaricomycotina</taxon>
        <taxon>Agaricomycetes</taxon>
        <taxon>Russulales</taxon>
        <taxon>Russulaceae</taxon>
        <taxon>Lactarius</taxon>
    </lineage>
</organism>
<feature type="compositionally biased region" description="Polar residues" evidence="1">
    <location>
        <begin position="211"/>
        <end position="223"/>
    </location>
</feature>
<dbReference type="AlphaFoldDB" id="A0AAD4LPM4"/>
<feature type="region of interest" description="Disordered" evidence="1">
    <location>
        <begin position="199"/>
        <end position="224"/>
    </location>
</feature>
<accession>A0AAD4LPM4</accession>
<feature type="region of interest" description="Disordered" evidence="1">
    <location>
        <begin position="454"/>
        <end position="504"/>
    </location>
</feature>
<evidence type="ECO:0000256" key="1">
    <source>
        <dbReference type="SAM" id="MobiDB-lite"/>
    </source>
</evidence>
<keyword evidence="3" id="KW-1185">Reference proteome</keyword>
<gene>
    <name evidence="2" type="ORF">EDB92DRAFT_1321652</name>
</gene>
<dbReference type="EMBL" id="JAKELL010000006">
    <property type="protein sequence ID" value="KAH8998047.1"/>
    <property type="molecule type" value="Genomic_DNA"/>
</dbReference>
<evidence type="ECO:0000313" key="3">
    <source>
        <dbReference type="Proteomes" id="UP001201163"/>
    </source>
</evidence>
<comment type="caution">
    <text evidence="2">The sequence shown here is derived from an EMBL/GenBank/DDBJ whole genome shotgun (WGS) entry which is preliminary data.</text>
</comment>
<proteinExistence type="predicted"/>
<feature type="compositionally biased region" description="Polar residues" evidence="1">
    <location>
        <begin position="465"/>
        <end position="477"/>
    </location>
</feature>
<reference evidence="2" key="1">
    <citation type="submission" date="2022-01" db="EMBL/GenBank/DDBJ databases">
        <title>Comparative genomics reveals a dynamic genome evolution in the ectomycorrhizal milk-cap (Lactarius) mushrooms.</title>
        <authorList>
            <consortium name="DOE Joint Genome Institute"/>
            <person name="Lebreton A."/>
            <person name="Tang N."/>
            <person name="Kuo A."/>
            <person name="LaButti K."/>
            <person name="Drula E."/>
            <person name="Barry K."/>
            <person name="Clum A."/>
            <person name="Lipzen A."/>
            <person name="Mousain D."/>
            <person name="Ng V."/>
            <person name="Wang R."/>
            <person name="Wang X."/>
            <person name="Dai Y."/>
            <person name="Henrissat B."/>
            <person name="Grigoriev I.V."/>
            <person name="Guerin-Laguette A."/>
            <person name="Yu F."/>
            <person name="Martin F.M."/>
        </authorList>
    </citation>
    <scope>NUCLEOTIDE SEQUENCE</scope>
    <source>
        <strain evidence="2">QP</strain>
    </source>
</reference>